<organism evidence="7 8">
    <name type="scientific">Saccharomyces mikatae IFO 1815</name>
    <dbReference type="NCBI Taxonomy" id="226126"/>
    <lineage>
        <taxon>Eukaryota</taxon>
        <taxon>Fungi</taxon>
        <taxon>Dikarya</taxon>
        <taxon>Ascomycota</taxon>
        <taxon>Saccharomycotina</taxon>
        <taxon>Saccharomycetes</taxon>
        <taxon>Saccharomycetales</taxon>
        <taxon>Saccharomycetaceae</taxon>
        <taxon>Saccharomyces</taxon>
    </lineage>
</organism>
<dbReference type="EMBL" id="OX365766">
    <property type="protein sequence ID" value="CAI4034546.1"/>
    <property type="molecule type" value="Genomic_DNA"/>
</dbReference>
<dbReference type="Proteomes" id="UP001161438">
    <property type="component" value="Chromosome 10"/>
</dbReference>
<dbReference type="PANTHER" id="PTHR42747">
    <property type="entry name" value="NITRONATE MONOOXYGENASE-RELATED"/>
    <property type="match status" value="1"/>
</dbReference>
<comment type="similarity">
    <text evidence="2">Belongs to the nitronate monooxygenase family. NMO class I subfamily.</text>
</comment>
<evidence type="ECO:0000256" key="3">
    <source>
        <dbReference type="ARBA" id="ARBA00022630"/>
    </source>
</evidence>
<protein>
    <recommendedName>
        <fullName evidence="9">Nitronate monooxygenase domain-containing protein</fullName>
    </recommendedName>
</protein>
<dbReference type="InterPro" id="IPR013785">
    <property type="entry name" value="Aldolase_TIM"/>
</dbReference>
<keyword evidence="8" id="KW-1185">Reference proteome</keyword>
<dbReference type="PANTHER" id="PTHR42747:SF3">
    <property type="entry name" value="NITRONATE MONOOXYGENASE-RELATED"/>
    <property type="match status" value="1"/>
</dbReference>
<keyword evidence="4" id="KW-0288">FMN</keyword>
<evidence type="ECO:0000256" key="2">
    <source>
        <dbReference type="ARBA" id="ARBA00009881"/>
    </source>
</evidence>
<dbReference type="GO" id="GO:0018580">
    <property type="term" value="F:nitronate monooxygenase activity"/>
    <property type="evidence" value="ECO:0007669"/>
    <property type="project" value="InterPro"/>
</dbReference>
<reference evidence="7" key="1">
    <citation type="submission" date="2022-10" db="EMBL/GenBank/DDBJ databases">
        <authorList>
            <person name="Byrne P K."/>
        </authorList>
    </citation>
    <scope>NUCLEOTIDE SEQUENCE</scope>
    <source>
        <strain evidence="7">IFO1815</strain>
    </source>
</reference>
<name>A0AA35ND83_SACMI</name>
<evidence type="ECO:0008006" key="9">
    <source>
        <dbReference type="Google" id="ProtNLM"/>
    </source>
</evidence>
<keyword evidence="3" id="KW-0285">Flavoprotein</keyword>
<dbReference type="Gene3D" id="3.20.20.70">
    <property type="entry name" value="Aldolase class I"/>
    <property type="match status" value="1"/>
</dbReference>
<dbReference type="CDD" id="cd04730">
    <property type="entry name" value="NPD_like"/>
    <property type="match status" value="1"/>
</dbReference>
<dbReference type="RefSeq" id="XP_056077666.1">
    <property type="nucleotide sequence ID" value="XM_056223671.1"/>
</dbReference>
<accession>A0AA35ND83</accession>
<gene>
    <name evidence="7" type="primary">SMKI10G3390</name>
    <name evidence="7" type="ORF">SMKI_10G3390</name>
</gene>
<proteinExistence type="inferred from homology"/>
<dbReference type="InterPro" id="IPR004136">
    <property type="entry name" value="NMO"/>
</dbReference>
<dbReference type="Pfam" id="PF03060">
    <property type="entry name" value="NMO"/>
    <property type="match status" value="1"/>
</dbReference>
<keyword evidence="6" id="KW-0503">Monooxygenase</keyword>
<dbReference type="AlphaFoldDB" id="A0AA35ND83"/>
<keyword evidence="5" id="KW-0560">Oxidoreductase</keyword>
<sequence length="378" mass="42209">MSNAFQKCFNLKYPIIQAPMAGVTTIDMAAKACIAGAMASLPLSHLDFRNFNDIEKFKSMISQFKNLVADENLEHNVNLNFFCHNIVDEPTNLQITNWVKLYRKSMDLPINSNEIDFNNGNVSFKAFERDYALQDFLKYLSNEFRPRIVSFHFGHPSKSTIEYLQKLGILIFVTATSVKEVNLLTSLGIDGIVCQGYEAGGHRGSFLINESKDDENLSTVQLVKRAVSELVAMKDKGIVRNTPFIIAAGGITDSQDISYMLSQQADAVQLGTALLGCNESNASKMFLAPFAPESRTRMVEIVSGKPARTISTPFIEKLLANFHGEELPPYGYIYDAFKQIRRIYPELANFILAGQGFQSVQSGISTDRKIDILGEKLR</sequence>
<evidence type="ECO:0000313" key="7">
    <source>
        <dbReference type="EMBL" id="CAI4034546.1"/>
    </source>
</evidence>
<evidence type="ECO:0000256" key="4">
    <source>
        <dbReference type="ARBA" id="ARBA00022643"/>
    </source>
</evidence>
<evidence type="ECO:0000256" key="6">
    <source>
        <dbReference type="ARBA" id="ARBA00023033"/>
    </source>
</evidence>
<dbReference type="SUPFAM" id="SSF51412">
    <property type="entry name" value="Inosine monophosphate dehydrogenase (IMPDH)"/>
    <property type="match status" value="1"/>
</dbReference>
<evidence type="ECO:0000256" key="1">
    <source>
        <dbReference type="ARBA" id="ARBA00001917"/>
    </source>
</evidence>
<evidence type="ECO:0000256" key="5">
    <source>
        <dbReference type="ARBA" id="ARBA00023002"/>
    </source>
</evidence>
<dbReference type="GeneID" id="80919363"/>
<comment type="cofactor">
    <cofactor evidence="1">
        <name>FMN</name>
        <dbReference type="ChEBI" id="CHEBI:58210"/>
    </cofactor>
</comment>
<evidence type="ECO:0000313" key="8">
    <source>
        <dbReference type="Proteomes" id="UP001161438"/>
    </source>
</evidence>